<name>A0A699X9K0_TANCI</name>
<organism evidence="2">
    <name type="scientific">Tanacetum cinerariifolium</name>
    <name type="common">Dalmatian daisy</name>
    <name type="synonym">Chrysanthemum cinerariifolium</name>
    <dbReference type="NCBI Taxonomy" id="118510"/>
    <lineage>
        <taxon>Eukaryota</taxon>
        <taxon>Viridiplantae</taxon>
        <taxon>Streptophyta</taxon>
        <taxon>Embryophyta</taxon>
        <taxon>Tracheophyta</taxon>
        <taxon>Spermatophyta</taxon>
        <taxon>Magnoliopsida</taxon>
        <taxon>eudicotyledons</taxon>
        <taxon>Gunneridae</taxon>
        <taxon>Pentapetalae</taxon>
        <taxon>asterids</taxon>
        <taxon>campanulids</taxon>
        <taxon>Asterales</taxon>
        <taxon>Asteraceae</taxon>
        <taxon>Asteroideae</taxon>
        <taxon>Anthemideae</taxon>
        <taxon>Anthemidinae</taxon>
        <taxon>Tanacetum</taxon>
    </lineage>
</organism>
<evidence type="ECO:0000313" key="2">
    <source>
        <dbReference type="EMBL" id="GFD55833.1"/>
    </source>
</evidence>
<accession>A0A699X9K0</accession>
<evidence type="ECO:0000256" key="1">
    <source>
        <dbReference type="SAM" id="MobiDB-lite"/>
    </source>
</evidence>
<gene>
    <name evidence="2" type="ORF">Tci_927802</name>
</gene>
<proteinExistence type="predicted"/>
<sequence>GRQSWLAPPGGRWAGSGQPAWAGWPGLARSGW</sequence>
<feature type="region of interest" description="Disordered" evidence="1">
    <location>
        <begin position="1"/>
        <end position="32"/>
    </location>
</feature>
<protein>
    <submittedName>
        <fullName evidence="2">Uncharacterized protein</fullName>
    </submittedName>
</protein>
<reference evidence="2" key="1">
    <citation type="journal article" date="2019" name="Sci. Rep.">
        <title>Draft genome of Tanacetum cinerariifolium, the natural source of mosquito coil.</title>
        <authorList>
            <person name="Yamashiro T."/>
            <person name="Shiraishi A."/>
            <person name="Satake H."/>
            <person name="Nakayama K."/>
        </authorList>
    </citation>
    <scope>NUCLEOTIDE SEQUENCE</scope>
</reference>
<dbReference type="AlphaFoldDB" id="A0A699X9K0"/>
<dbReference type="EMBL" id="BKCJ011822334">
    <property type="protein sequence ID" value="GFD55833.1"/>
    <property type="molecule type" value="Genomic_DNA"/>
</dbReference>
<comment type="caution">
    <text evidence="2">The sequence shown here is derived from an EMBL/GenBank/DDBJ whole genome shotgun (WGS) entry which is preliminary data.</text>
</comment>
<feature type="non-terminal residue" evidence="2">
    <location>
        <position position="1"/>
    </location>
</feature>